<dbReference type="InterPro" id="IPR025178">
    <property type="entry name" value="Lnb_N"/>
</dbReference>
<evidence type="ECO:0000259" key="2">
    <source>
        <dbReference type="Pfam" id="PF25222"/>
    </source>
</evidence>
<dbReference type="AlphaFoldDB" id="A0A1W6STG5"/>
<proteinExistence type="predicted"/>
<dbReference type="Pfam" id="PF25222">
    <property type="entry name" value="DUF7840"/>
    <property type="match status" value="1"/>
</dbReference>
<feature type="domain" description="DUF7843" evidence="3">
    <location>
        <begin position="3"/>
        <end position="59"/>
    </location>
</feature>
<evidence type="ECO:0000259" key="1">
    <source>
        <dbReference type="Pfam" id="PF13387"/>
    </source>
</evidence>
<name>A0A1W6STG5_9PROT</name>
<keyword evidence="5" id="KW-1185">Reference proteome</keyword>
<dbReference type="KEGG" id="nlc:EBAPG3_010925"/>
<dbReference type="Pfam" id="PF13387">
    <property type="entry name" value="Lnb_N"/>
    <property type="match status" value="1"/>
</dbReference>
<organism evidence="4 5">
    <name type="scientific">Nitrosospira lacus</name>
    <dbReference type="NCBI Taxonomy" id="1288494"/>
    <lineage>
        <taxon>Bacteria</taxon>
        <taxon>Pseudomonadati</taxon>
        <taxon>Pseudomonadota</taxon>
        <taxon>Betaproteobacteria</taxon>
        <taxon>Nitrosomonadales</taxon>
        <taxon>Nitrosomonadaceae</taxon>
        <taxon>Nitrosospira</taxon>
    </lineage>
</organism>
<gene>
    <name evidence="4" type="ORF">EBAPG3_010925</name>
</gene>
<evidence type="ECO:0000313" key="5">
    <source>
        <dbReference type="Proteomes" id="UP000012179"/>
    </source>
</evidence>
<dbReference type="InterPro" id="IPR057162">
    <property type="entry name" value="DUF7840"/>
</dbReference>
<reference evidence="4 5" key="1">
    <citation type="journal article" date="2015" name="Int. J. Syst. Evol. Microbiol.">
        <title>Nitrosospira lacus sp. nov., a psychrotolerant, ammonia-oxidizing bacterium from sandy lake sediment.</title>
        <authorList>
            <person name="Urakawa H."/>
            <person name="Garcia J.C."/>
            <person name="Nielsen J.L."/>
            <person name="Le V.Q."/>
            <person name="Kozlowski J.A."/>
            <person name="Stein L.Y."/>
            <person name="Lim C.K."/>
            <person name="Pommerening-Roser A."/>
            <person name="Martens-Habbena W."/>
            <person name="Stahl D.A."/>
            <person name="Klotz M.G."/>
        </authorList>
    </citation>
    <scope>NUCLEOTIDE SEQUENCE [LARGE SCALE GENOMIC DNA]</scope>
    <source>
        <strain evidence="4 5">APG3</strain>
    </source>
</reference>
<dbReference type="Proteomes" id="UP000012179">
    <property type="component" value="Chromosome"/>
</dbReference>
<evidence type="ECO:0000313" key="4">
    <source>
        <dbReference type="EMBL" id="ARO89101.1"/>
    </source>
</evidence>
<sequence length="575" mass="66624">MVSEADGMEFFNSPQGKTDPEAELAATLASFFVPLADVTEGKEHPQCNFPARFKWLNRQLSFDLDRLEIQPCDRLDRWVKTLDPIGATLVFASYFLNNPASMFGHTLMRIDSRRTGSGNNLMNYGANYAAVTDTENSFLYAFKGLTGAFQGRFAIFPYYTKVQEYNNWESRDLWEYELKFTEDQLNTMILHLWELGGTYFDYYYFQENCSYHVLALLEIANPDLRLKDSFFFSVIPTDTVKIVMAQEGLVKNVVYRPAVLTQMNDKRLKMIKREKKILEKLVKGKISPESTAFVNLSPPSQALVLNAYMDYLQYQSMQEKSDKEIKIPRSVLRARSRLQVVEDVKSEITHFSTRPDQGHGTDRFRVGVGHNSHEPFMEFAYRPAYHDLMARDVGYDKNSEIIFLDFALRYYLDSDRIRLDRAKILSITSLNPYDPLLPKFSWRLDVGIDTLKDYNCNYCNSIKGSYGRGLSYRPDFFSPLLLFSLVDVKAEVSGHLKENFRLGGDIEVGAYYDVTKNLRVKLAGSYQIFFLGDSKRFFTSQFITRYALSQDLDVRVELNRYDHYNEGVFSVNYFF</sequence>
<dbReference type="InterPro" id="IPR057165">
    <property type="entry name" value="DUF7843"/>
</dbReference>
<feature type="domain" description="Lnb N-terminal periplasmic" evidence="1">
    <location>
        <begin position="76"/>
        <end position="245"/>
    </location>
</feature>
<accession>A0A1W6STG5</accession>
<protein>
    <submittedName>
        <fullName evidence="4">Uncharacterized protein</fullName>
    </submittedName>
</protein>
<feature type="domain" description="DUF7840" evidence="2">
    <location>
        <begin position="353"/>
        <end position="565"/>
    </location>
</feature>
<dbReference type="eggNOG" id="ENOG502Z92U">
    <property type="taxonomic scope" value="Bacteria"/>
</dbReference>
<dbReference type="EMBL" id="CP021106">
    <property type="protein sequence ID" value="ARO89101.1"/>
    <property type="molecule type" value="Genomic_DNA"/>
</dbReference>
<dbReference type="Pfam" id="PF25225">
    <property type="entry name" value="DUF7843"/>
    <property type="match status" value="1"/>
</dbReference>
<evidence type="ECO:0000259" key="3">
    <source>
        <dbReference type="Pfam" id="PF25225"/>
    </source>
</evidence>